<organism evidence="2 3">
    <name type="scientific">Anaerovorax odorimutans</name>
    <dbReference type="NCBI Taxonomy" id="109327"/>
    <lineage>
        <taxon>Bacteria</taxon>
        <taxon>Bacillati</taxon>
        <taxon>Bacillota</taxon>
        <taxon>Clostridia</taxon>
        <taxon>Peptostreptococcales</taxon>
        <taxon>Anaerovoracaceae</taxon>
        <taxon>Anaerovorax</taxon>
    </lineage>
</organism>
<dbReference type="InterPro" id="IPR037523">
    <property type="entry name" value="VOC_core"/>
</dbReference>
<keyword evidence="3" id="KW-1185">Reference proteome</keyword>
<dbReference type="RefSeq" id="WP_256132100.1">
    <property type="nucleotide sequence ID" value="NZ_JANFXK010000009.1"/>
</dbReference>
<dbReference type="PROSITE" id="PS51819">
    <property type="entry name" value="VOC"/>
    <property type="match status" value="1"/>
</dbReference>
<dbReference type="InterPro" id="IPR025870">
    <property type="entry name" value="Glyoxalase-like_dom"/>
</dbReference>
<evidence type="ECO:0000313" key="3">
    <source>
        <dbReference type="Proteomes" id="UP001524502"/>
    </source>
</evidence>
<proteinExistence type="predicted"/>
<dbReference type="Gene3D" id="3.10.180.10">
    <property type="entry name" value="2,3-Dihydroxybiphenyl 1,2-Dioxygenase, domain 1"/>
    <property type="match status" value="1"/>
</dbReference>
<protein>
    <submittedName>
        <fullName evidence="2">VOC family protein</fullName>
    </submittedName>
</protein>
<dbReference type="EMBL" id="JANFXK010000009">
    <property type="protein sequence ID" value="MCQ4636907.1"/>
    <property type="molecule type" value="Genomic_DNA"/>
</dbReference>
<reference evidence="2 3" key="1">
    <citation type="submission" date="2022-06" db="EMBL/GenBank/DDBJ databases">
        <title>Isolation of gut microbiota from human fecal samples.</title>
        <authorList>
            <person name="Pamer E.G."/>
            <person name="Barat B."/>
            <person name="Waligurski E."/>
            <person name="Medina S."/>
            <person name="Paddock L."/>
            <person name="Mostad J."/>
        </authorList>
    </citation>
    <scope>NUCLEOTIDE SEQUENCE [LARGE SCALE GENOMIC DNA]</scope>
    <source>
        <strain evidence="2 3">SL.3.17</strain>
    </source>
</reference>
<name>A0ABT1RNY7_9FIRM</name>
<sequence>MKFKNPLIAVKDMERSKAFYKEVLGLRMTLDFGSNITLTGGLSLQTKESWREFIEKDDKAIVLKANNGELYFEEDDFDAFAEKLASIPDIEYVHPVREHSWGQRAVRFYDPDGHIIEVGENIKVVCRRFLESGLTEEETAERMDVPIKFVKACQR</sequence>
<evidence type="ECO:0000313" key="2">
    <source>
        <dbReference type="EMBL" id="MCQ4636907.1"/>
    </source>
</evidence>
<feature type="domain" description="VOC" evidence="1">
    <location>
        <begin position="2"/>
        <end position="121"/>
    </location>
</feature>
<dbReference type="Proteomes" id="UP001524502">
    <property type="component" value="Unassembled WGS sequence"/>
</dbReference>
<dbReference type="Pfam" id="PF12681">
    <property type="entry name" value="Glyoxalase_2"/>
    <property type="match status" value="1"/>
</dbReference>
<evidence type="ECO:0000259" key="1">
    <source>
        <dbReference type="PROSITE" id="PS51819"/>
    </source>
</evidence>
<gene>
    <name evidence="2" type="ORF">NE619_09200</name>
</gene>
<accession>A0ABT1RNY7</accession>
<dbReference type="InterPro" id="IPR029068">
    <property type="entry name" value="Glyas_Bleomycin-R_OHBP_Dase"/>
</dbReference>
<dbReference type="SUPFAM" id="SSF54593">
    <property type="entry name" value="Glyoxalase/Bleomycin resistance protein/Dihydroxybiphenyl dioxygenase"/>
    <property type="match status" value="1"/>
</dbReference>
<comment type="caution">
    <text evidence="2">The sequence shown here is derived from an EMBL/GenBank/DDBJ whole genome shotgun (WGS) entry which is preliminary data.</text>
</comment>